<feature type="transmembrane region" description="Helical" evidence="6">
    <location>
        <begin position="115"/>
        <end position="139"/>
    </location>
</feature>
<keyword evidence="3 6" id="KW-1133">Transmembrane helix</keyword>
<keyword evidence="2 6" id="KW-0812">Transmembrane</keyword>
<dbReference type="InterPro" id="IPR020846">
    <property type="entry name" value="MFS_dom"/>
</dbReference>
<sequence>MSVHDRGPNGGPTSSRPVGETTPLITLPEPGSHDLVYQRFSSRQKRFIVMMVSFCGIIPLFIGGSFIPSLPQISKDLDTTMTKASMVVSLSILGISIGALTASGYSTFYGRRPIYLFYFPLFIIGSFAVASSCTINQLIVWRFVQAFGTSPGVSVGAGVIGDIYKLEERGGAMGVFFACILLGPTIAPFVGGFAAHYSSWRALQASIAIAGLVIFMFIYAFLPETSHPGEKGVDKMEGSKTNSVRSGHRGWAEKVKDRLPILLNPLAPLWLLTSPNLLLVCFGNILITHTIYEVLLVPISVTLGEKFGIWNEAVVGACFLPSGLGNMIGAPIAGRLSDYFVVRYRTQRGGLWYPEDRLRATPYAFLLVPGSMFLSGFVTGTDYIENKTLGLSIYLFCLFVNGLGIDIVSSPSAAYFVDVMQKRSAESMAANSSTRQVIQAAMVAAIMPMVQTYGVLVTDVASGVLSSAGFVLMWATIRYGDRLRQWSNVEDLTDR</sequence>
<dbReference type="PANTHER" id="PTHR23502:SF64">
    <property type="entry name" value="TRANSPORTER, PUTATIVE (AFU_ORTHOLOGUE AFUA_3G11760)-RELATED"/>
    <property type="match status" value="1"/>
</dbReference>
<proteinExistence type="predicted"/>
<accession>A0A4Y7TG92</accession>
<dbReference type="Gene3D" id="1.20.1250.20">
    <property type="entry name" value="MFS general substrate transporter like domains"/>
    <property type="match status" value="1"/>
</dbReference>
<dbReference type="GO" id="GO:0022857">
    <property type="term" value="F:transmembrane transporter activity"/>
    <property type="evidence" value="ECO:0007669"/>
    <property type="project" value="InterPro"/>
</dbReference>
<reference evidence="8 9" key="1">
    <citation type="journal article" date="2019" name="Nat. Ecol. Evol.">
        <title>Megaphylogeny resolves global patterns of mushroom evolution.</title>
        <authorList>
            <person name="Varga T."/>
            <person name="Krizsan K."/>
            <person name="Foldi C."/>
            <person name="Dima B."/>
            <person name="Sanchez-Garcia M."/>
            <person name="Sanchez-Ramirez S."/>
            <person name="Szollosi G.J."/>
            <person name="Szarkandi J.G."/>
            <person name="Papp V."/>
            <person name="Albert L."/>
            <person name="Andreopoulos W."/>
            <person name="Angelini C."/>
            <person name="Antonin V."/>
            <person name="Barry K.W."/>
            <person name="Bougher N.L."/>
            <person name="Buchanan P."/>
            <person name="Buyck B."/>
            <person name="Bense V."/>
            <person name="Catcheside P."/>
            <person name="Chovatia M."/>
            <person name="Cooper J."/>
            <person name="Damon W."/>
            <person name="Desjardin D."/>
            <person name="Finy P."/>
            <person name="Geml J."/>
            <person name="Haridas S."/>
            <person name="Hughes K."/>
            <person name="Justo A."/>
            <person name="Karasinski D."/>
            <person name="Kautmanova I."/>
            <person name="Kiss B."/>
            <person name="Kocsube S."/>
            <person name="Kotiranta H."/>
            <person name="LaButti K.M."/>
            <person name="Lechner B.E."/>
            <person name="Liimatainen K."/>
            <person name="Lipzen A."/>
            <person name="Lukacs Z."/>
            <person name="Mihaltcheva S."/>
            <person name="Morgado L.N."/>
            <person name="Niskanen T."/>
            <person name="Noordeloos M.E."/>
            <person name="Ohm R.A."/>
            <person name="Ortiz-Santana B."/>
            <person name="Ovrebo C."/>
            <person name="Racz N."/>
            <person name="Riley R."/>
            <person name="Savchenko A."/>
            <person name="Shiryaev A."/>
            <person name="Soop K."/>
            <person name="Spirin V."/>
            <person name="Szebenyi C."/>
            <person name="Tomsovsky M."/>
            <person name="Tulloss R.E."/>
            <person name="Uehling J."/>
            <person name="Grigoriev I.V."/>
            <person name="Vagvolgyi C."/>
            <person name="Papp T."/>
            <person name="Martin F.M."/>
            <person name="Miettinen O."/>
            <person name="Hibbett D.S."/>
            <person name="Nagy L.G."/>
        </authorList>
    </citation>
    <scope>NUCLEOTIDE SEQUENCE [LARGE SCALE GENOMIC DNA]</scope>
    <source>
        <strain evidence="8 9">FP101781</strain>
    </source>
</reference>
<dbReference type="InterPro" id="IPR011701">
    <property type="entry name" value="MFS"/>
</dbReference>
<evidence type="ECO:0000313" key="9">
    <source>
        <dbReference type="Proteomes" id="UP000298030"/>
    </source>
</evidence>
<dbReference type="SUPFAM" id="SSF103473">
    <property type="entry name" value="MFS general substrate transporter"/>
    <property type="match status" value="1"/>
</dbReference>
<dbReference type="OrthoDB" id="3066029at2759"/>
<dbReference type="AlphaFoldDB" id="A0A4Y7TG92"/>
<dbReference type="STRING" id="71717.A0A4Y7TG92"/>
<dbReference type="PROSITE" id="PS50850">
    <property type="entry name" value="MFS"/>
    <property type="match status" value="1"/>
</dbReference>
<dbReference type="Proteomes" id="UP000298030">
    <property type="component" value="Unassembled WGS sequence"/>
</dbReference>
<evidence type="ECO:0000256" key="5">
    <source>
        <dbReference type="SAM" id="MobiDB-lite"/>
    </source>
</evidence>
<evidence type="ECO:0000256" key="1">
    <source>
        <dbReference type="ARBA" id="ARBA00004141"/>
    </source>
</evidence>
<feature type="transmembrane region" description="Helical" evidence="6">
    <location>
        <begin position="87"/>
        <end position="108"/>
    </location>
</feature>
<evidence type="ECO:0000256" key="2">
    <source>
        <dbReference type="ARBA" id="ARBA00022692"/>
    </source>
</evidence>
<evidence type="ECO:0000256" key="4">
    <source>
        <dbReference type="ARBA" id="ARBA00023136"/>
    </source>
</evidence>
<keyword evidence="4 6" id="KW-0472">Membrane</keyword>
<evidence type="ECO:0000256" key="6">
    <source>
        <dbReference type="SAM" id="Phobius"/>
    </source>
</evidence>
<feature type="region of interest" description="Disordered" evidence="5">
    <location>
        <begin position="1"/>
        <end position="24"/>
    </location>
</feature>
<dbReference type="Pfam" id="PF07690">
    <property type="entry name" value="MFS_1"/>
    <property type="match status" value="1"/>
</dbReference>
<feature type="transmembrane region" description="Helical" evidence="6">
    <location>
        <begin position="202"/>
        <end position="222"/>
    </location>
</feature>
<feature type="transmembrane region" description="Helical" evidence="6">
    <location>
        <begin position="267"/>
        <end position="287"/>
    </location>
</feature>
<name>A0A4Y7TG92_COPMI</name>
<keyword evidence="9" id="KW-1185">Reference proteome</keyword>
<feature type="transmembrane region" description="Helical" evidence="6">
    <location>
        <begin position="363"/>
        <end position="381"/>
    </location>
</feature>
<dbReference type="PANTHER" id="PTHR23502">
    <property type="entry name" value="MAJOR FACILITATOR SUPERFAMILY"/>
    <property type="match status" value="1"/>
</dbReference>
<comment type="subcellular location">
    <subcellularLocation>
        <location evidence="1">Membrane</location>
        <topology evidence="1">Multi-pass membrane protein</topology>
    </subcellularLocation>
</comment>
<dbReference type="EMBL" id="QPFP01000013">
    <property type="protein sequence ID" value="TEB33031.1"/>
    <property type="molecule type" value="Genomic_DNA"/>
</dbReference>
<feature type="transmembrane region" description="Helical" evidence="6">
    <location>
        <begin position="393"/>
        <end position="417"/>
    </location>
</feature>
<organism evidence="8 9">
    <name type="scientific">Coprinellus micaceus</name>
    <name type="common">Glistening ink-cap mushroom</name>
    <name type="synonym">Coprinus micaceus</name>
    <dbReference type="NCBI Taxonomy" id="71717"/>
    <lineage>
        <taxon>Eukaryota</taxon>
        <taxon>Fungi</taxon>
        <taxon>Dikarya</taxon>
        <taxon>Basidiomycota</taxon>
        <taxon>Agaricomycotina</taxon>
        <taxon>Agaricomycetes</taxon>
        <taxon>Agaricomycetidae</taxon>
        <taxon>Agaricales</taxon>
        <taxon>Agaricineae</taxon>
        <taxon>Psathyrellaceae</taxon>
        <taxon>Coprinellus</taxon>
    </lineage>
</organism>
<comment type="caution">
    <text evidence="8">The sequence shown here is derived from an EMBL/GenBank/DDBJ whole genome shotgun (WGS) entry which is preliminary data.</text>
</comment>
<feature type="transmembrane region" description="Helical" evidence="6">
    <location>
        <begin position="460"/>
        <end position="477"/>
    </location>
</feature>
<evidence type="ECO:0000313" key="8">
    <source>
        <dbReference type="EMBL" id="TEB33031.1"/>
    </source>
</evidence>
<feature type="transmembrane region" description="Helical" evidence="6">
    <location>
        <begin position="172"/>
        <end position="195"/>
    </location>
</feature>
<feature type="domain" description="Major facilitator superfamily (MFS) profile" evidence="7">
    <location>
        <begin position="48"/>
        <end position="478"/>
    </location>
</feature>
<evidence type="ECO:0000256" key="3">
    <source>
        <dbReference type="ARBA" id="ARBA00022989"/>
    </source>
</evidence>
<gene>
    <name evidence="8" type="ORF">FA13DRAFT_1730763</name>
</gene>
<evidence type="ECO:0000259" key="7">
    <source>
        <dbReference type="PROSITE" id="PS50850"/>
    </source>
</evidence>
<dbReference type="GO" id="GO:0005886">
    <property type="term" value="C:plasma membrane"/>
    <property type="evidence" value="ECO:0007669"/>
    <property type="project" value="TreeGrafter"/>
</dbReference>
<protein>
    <submittedName>
        <fullName evidence="8">MFS general substrate transporter</fullName>
    </submittedName>
</protein>
<feature type="transmembrane region" description="Helical" evidence="6">
    <location>
        <begin position="47"/>
        <end position="67"/>
    </location>
</feature>
<dbReference type="InterPro" id="IPR036259">
    <property type="entry name" value="MFS_trans_sf"/>
</dbReference>